<reference evidence="13" key="1">
    <citation type="submission" date="2017-04" db="EMBL/GenBank/DDBJ databases">
        <title>Function of individual gut microbiota members based on whole genome sequencing of pure cultures obtained from chicken caecum.</title>
        <authorList>
            <person name="Medvecky M."/>
            <person name="Cejkova D."/>
            <person name="Polansky O."/>
            <person name="Karasova D."/>
            <person name="Kubasova T."/>
            <person name="Cizek A."/>
            <person name="Rychlik I."/>
        </authorList>
    </citation>
    <scope>NUCLEOTIDE SEQUENCE [LARGE SCALE GENOMIC DNA]</scope>
    <source>
        <strain evidence="13">An178</strain>
    </source>
</reference>
<evidence type="ECO:0000256" key="1">
    <source>
        <dbReference type="ARBA" id="ARBA00022553"/>
    </source>
</evidence>
<sequence>MYKKYPFTQNRELSWLRFNERVLEEAADPRVPLLERLKFIAIFTSNLDEFYMIRCGSLYDLSLIDKDDIDKRSGMTPDEQLDAIYEMSEKLYVLKDETYKDINRTLRSLQMSCLSFKDLSKKQLKYVTQYFDTQIFPLLSPQIIDARHPFPHLINKGLYIIVELEQGYGIISVPNFIDRVLYVPDTEHCYLLAEQIICHFAQKLFNEKVLFKTVIRVTRNADINLDDKAIDDDEDYRQSMKKILKSRSRLSPIRLEFYKDIKDDVCEYLCDHLNLKRKQVFVSKTPLEMEHVYSVIDSASLSLKTPLSYEDFNAQPSIDLDSKKPLIPQIIDHDALLFYPYQDVGVFLDLLKEASSDPNVVSIKITIYRLAKHSKILRYLCRAAENGKEVTVLMELRARFDEQNNINAAEILEDAGCRILYGFENYKVHSKVCLITYKTRNTIKYITQIGTGNYNEKTSHMYTDISYITAKESIGKDAVAFFQNMATSNLNGSYQYLWVAPANLKQEVLSNIDLLIEHAKAGKAASIKIKMNSMTDMDIMKRLVEASQAGVKITMVIRGICCLLPELEGYTDNIWIISIVGRFLEHSRIYCFETQGVNKVYISSADFMTRNTEKRVEVACPIYDERLKKRILDYFDDILKDNVKARYLKSNGQYVRVDSSRDPYDSQKMNMEKAIELVSNKEEKVENGLFDILTQLKQSIFKK</sequence>
<comment type="function">
    <text evidence="6 7">Catalyzes the reversible transfer of the terminal phosphate of ATP to form a long-chain polyphosphate (polyP).</text>
</comment>
<dbReference type="Pfam" id="PF17941">
    <property type="entry name" value="PP_kinase_C_1"/>
    <property type="match status" value="1"/>
</dbReference>
<dbReference type="InterPro" id="IPR041108">
    <property type="entry name" value="PP_kinase_C_1"/>
</dbReference>
<evidence type="ECO:0000313" key="12">
    <source>
        <dbReference type="EMBL" id="OUP61636.1"/>
    </source>
</evidence>
<dbReference type="SUPFAM" id="SSF56024">
    <property type="entry name" value="Phospholipase D/nuclease"/>
    <property type="match status" value="2"/>
</dbReference>
<feature type="binding site" evidence="6">
    <location>
        <position position="462"/>
    </location>
    <ligand>
        <name>ATP</name>
        <dbReference type="ChEBI" id="CHEBI:30616"/>
    </ligand>
</feature>
<dbReference type="Pfam" id="PF02503">
    <property type="entry name" value="PP_kinase"/>
    <property type="match status" value="1"/>
</dbReference>
<dbReference type="HAMAP" id="MF_00347">
    <property type="entry name" value="Polyphosphate_kinase"/>
    <property type="match status" value="1"/>
</dbReference>
<feature type="domain" description="Polyphosphate kinase C-terminal" evidence="11">
    <location>
        <begin position="328"/>
        <end position="488"/>
    </location>
</feature>
<feature type="binding site" evidence="6">
    <location>
        <position position="369"/>
    </location>
    <ligand>
        <name>Mg(2+)</name>
        <dbReference type="ChEBI" id="CHEBI:18420"/>
    </ligand>
</feature>
<dbReference type="EMBL" id="NFKM01000002">
    <property type="protein sequence ID" value="OUP61636.1"/>
    <property type="molecule type" value="Genomic_DNA"/>
</dbReference>
<evidence type="ECO:0000259" key="9">
    <source>
        <dbReference type="Pfam" id="PF13089"/>
    </source>
</evidence>
<dbReference type="PIRSF" id="PIRSF015589">
    <property type="entry name" value="PP_kinase"/>
    <property type="match status" value="1"/>
</dbReference>
<comment type="similarity">
    <text evidence="6 7">Belongs to the polyphosphate kinase 1 (PPK1) family.</text>
</comment>
<feature type="domain" description="Polyphosphate kinase middle" evidence="8">
    <location>
        <begin position="123"/>
        <end position="293"/>
    </location>
</feature>
<keyword evidence="6" id="KW-0460">Magnesium</keyword>
<dbReference type="SUPFAM" id="SSF143724">
    <property type="entry name" value="PHP14-like"/>
    <property type="match status" value="1"/>
</dbReference>
<dbReference type="EC" id="2.7.4.1" evidence="6 7"/>
<evidence type="ECO:0000259" key="8">
    <source>
        <dbReference type="Pfam" id="PF02503"/>
    </source>
</evidence>
<dbReference type="InterPro" id="IPR025198">
    <property type="entry name" value="PPK_N_dom"/>
</dbReference>
<accession>A0A1Y4LYG5</accession>
<dbReference type="PANTHER" id="PTHR30218:SF0">
    <property type="entry name" value="POLYPHOSPHATE KINASE"/>
    <property type="match status" value="1"/>
</dbReference>
<evidence type="ECO:0000256" key="7">
    <source>
        <dbReference type="RuleBase" id="RU003800"/>
    </source>
</evidence>
<feature type="active site" description="Phosphohistidine intermediate" evidence="6">
    <location>
        <position position="429"/>
    </location>
</feature>
<dbReference type="GO" id="GO:0005524">
    <property type="term" value="F:ATP binding"/>
    <property type="evidence" value="ECO:0007669"/>
    <property type="project" value="UniProtKB-KW"/>
</dbReference>
<dbReference type="InterPro" id="IPR036830">
    <property type="entry name" value="PP_kinase_middle_dom_sf"/>
</dbReference>
<evidence type="ECO:0000256" key="2">
    <source>
        <dbReference type="ARBA" id="ARBA00022679"/>
    </source>
</evidence>
<feature type="binding site" evidence="6">
    <location>
        <position position="399"/>
    </location>
    <ligand>
        <name>Mg(2+)</name>
        <dbReference type="ChEBI" id="CHEBI:18420"/>
    </ligand>
</feature>
<dbReference type="Pfam" id="PF13089">
    <property type="entry name" value="PP_kinase_N"/>
    <property type="match status" value="1"/>
</dbReference>
<dbReference type="InterPro" id="IPR025200">
    <property type="entry name" value="PPK_C_dom2"/>
</dbReference>
<evidence type="ECO:0000259" key="10">
    <source>
        <dbReference type="Pfam" id="PF13090"/>
    </source>
</evidence>
<evidence type="ECO:0000259" key="11">
    <source>
        <dbReference type="Pfam" id="PF17941"/>
    </source>
</evidence>
<dbReference type="GO" id="GO:0008976">
    <property type="term" value="F:polyphosphate kinase activity"/>
    <property type="evidence" value="ECO:0007669"/>
    <property type="project" value="UniProtKB-UniRule"/>
</dbReference>
<keyword evidence="6" id="KW-0479">Metal-binding</keyword>
<protein>
    <recommendedName>
        <fullName evidence="6 7">Polyphosphate kinase</fullName>
        <ecNumber evidence="6 7">2.7.4.1</ecNumber>
    </recommendedName>
    <alternativeName>
        <fullName evidence="6">ATP-polyphosphate phosphotransferase</fullName>
    </alternativeName>
    <alternativeName>
        <fullName evidence="6">Polyphosphoric acid kinase</fullName>
    </alternativeName>
</protein>
<dbReference type="Pfam" id="PF13090">
    <property type="entry name" value="PP_kinase_C"/>
    <property type="match status" value="1"/>
</dbReference>
<comment type="PTM">
    <text evidence="6 7">An intermediate of this reaction is the autophosphorylated ppk in which a phosphate is covalently linked to a histidine residue through a N-P bond.</text>
</comment>
<keyword evidence="5 6" id="KW-0067">ATP-binding</keyword>
<comment type="caution">
    <text evidence="12">The sequence shown here is derived from an EMBL/GenBank/DDBJ whole genome shotgun (WGS) entry which is preliminary data.</text>
</comment>
<evidence type="ECO:0000313" key="13">
    <source>
        <dbReference type="Proteomes" id="UP000195447"/>
    </source>
</evidence>
<dbReference type="InterPro" id="IPR036832">
    <property type="entry name" value="PPK_N_dom_sf"/>
</dbReference>
<keyword evidence="2 6" id="KW-0808">Transferase</keyword>
<dbReference type="GO" id="GO:0006799">
    <property type="term" value="P:polyphosphate biosynthetic process"/>
    <property type="evidence" value="ECO:0007669"/>
    <property type="project" value="UniProtKB-UniRule"/>
</dbReference>
<dbReference type="AlphaFoldDB" id="A0A1Y4LYG5"/>
<evidence type="ECO:0000256" key="6">
    <source>
        <dbReference type="HAMAP-Rule" id="MF_00347"/>
    </source>
</evidence>
<feature type="domain" description="Polyphosphate kinase C-terminal" evidence="10">
    <location>
        <begin position="497"/>
        <end position="663"/>
    </location>
</feature>
<dbReference type="RefSeq" id="WP_087158091.1">
    <property type="nucleotide sequence ID" value="NZ_NFKM01000002.1"/>
</dbReference>
<feature type="domain" description="Polyphosphate kinase N-terminal" evidence="9">
    <location>
        <begin position="9"/>
        <end position="109"/>
    </location>
</feature>
<feature type="binding site" evidence="6">
    <location>
        <position position="558"/>
    </location>
    <ligand>
        <name>ATP</name>
        <dbReference type="ChEBI" id="CHEBI:30616"/>
    </ligand>
</feature>
<dbReference type="Gene3D" id="3.30.1840.10">
    <property type="entry name" value="Polyphosphate kinase middle domain"/>
    <property type="match status" value="1"/>
</dbReference>
<dbReference type="NCBIfam" id="NF003921">
    <property type="entry name" value="PRK05443.2-2"/>
    <property type="match status" value="1"/>
</dbReference>
<dbReference type="InterPro" id="IPR024953">
    <property type="entry name" value="PP_kinase_middle"/>
</dbReference>
<dbReference type="InterPro" id="IPR003414">
    <property type="entry name" value="PP_kinase"/>
</dbReference>
<organism evidence="12 13">
    <name type="scientific">Faecalitalea cylindroides</name>
    <dbReference type="NCBI Taxonomy" id="39483"/>
    <lineage>
        <taxon>Bacteria</taxon>
        <taxon>Bacillati</taxon>
        <taxon>Bacillota</taxon>
        <taxon>Erysipelotrichia</taxon>
        <taxon>Erysipelotrichales</taxon>
        <taxon>Erysipelotrichaceae</taxon>
        <taxon>Faecalitalea</taxon>
    </lineage>
</organism>
<evidence type="ECO:0000256" key="4">
    <source>
        <dbReference type="ARBA" id="ARBA00022777"/>
    </source>
</evidence>
<dbReference type="NCBIfam" id="TIGR03705">
    <property type="entry name" value="poly_P_kin"/>
    <property type="match status" value="1"/>
</dbReference>
<dbReference type="Gene3D" id="1.20.58.310">
    <property type="entry name" value="Polyphosphate kinase N-terminal domain"/>
    <property type="match status" value="1"/>
</dbReference>
<proteinExistence type="inferred from homology"/>
<evidence type="ECO:0000256" key="3">
    <source>
        <dbReference type="ARBA" id="ARBA00022741"/>
    </source>
</evidence>
<dbReference type="PANTHER" id="PTHR30218">
    <property type="entry name" value="POLYPHOSPHATE KINASE"/>
    <property type="match status" value="1"/>
</dbReference>
<dbReference type="GO" id="GO:0009358">
    <property type="term" value="C:polyphosphate kinase complex"/>
    <property type="evidence" value="ECO:0007669"/>
    <property type="project" value="InterPro"/>
</dbReference>
<keyword evidence="13" id="KW-1185">Reference proteome</keyword>
<dbReference type="Gene3D" id="3.30.870.10">
    <property type="entry name" value="Endonuclease Chain A"/>
    <property type="match status" value="2"/>
</dbReference>
<keyword evidence="4 6" id="KW-0418">Kinase</keyword>
<comment type="cofactor">
    <cofactor evidence="6">
        <name>Mg(2+)</name>
        <dbReference type="ChEBI" id="CHEBI:18420"/>
    </cofactor>
</comment>
<dbReference type="NCBIfam" id="NF003917">
    <property type="entry name" value="PRK05443.1-1"/>
    <property type="match status" value="1"/>
</dbReference>
<evidence type="ECO:0000256" key="5">
    <source>
        <dbReference type="ARBA" id="ARBA00022840"/>
    </source>
</evidence>
<feature type="binding site" evidence="6">
    <location>
        <position position="586"/>
    </location>
    <ligand>
        <name>ATP</name>
        <dbReference type="ChEBI" id="CHEBI:30616"/>
    </ligand>
</feature>
<keyword evidence="3 6" id="KW-0547">Nucleotide-binding</keyword>
<dbReference type="GO" id="GO:0046872">
    <property type="term" value="F:metal ion binding"/>
    <property type="evidence" value="ECO:0007669"/>
    <property type="project" value="UniProtKB-KW"/>
</dbReference>
<dbReference type="SUPFAM" id="SSF140356">
    <property type="entry name" value="PPK N-terminal domain-like"/>
    <property type="match status" value="1"/>
</dbReference>
<feature type="binding site" evidence="6">
    <location>
        <position position="46"/>
    </location>
    <ligand>
        <name>ATP</name>
        <dbReference type="ChEBI" id="CHEBI:30616"/>
    </ligand>
</feature>
<gene>
    <name evidence="6" type="primary">ppk</name>
    <name evidence="12" type="ORF">B5F14_01400</name>
</gene>
<dbReference type="Proteomes" id="UP000195447">
    <property type="component" value="Unassembled WGS sequence"/>
</dbReference>
<comment type="catalytic activity">
    <reaction evidence="6 7">
        <text>[phosphate](n) + ATP = [phosphate](n+1) + ADP</text>
        <dbReference type="Rhea" id="RHEA:19573"/>
        <dbReference type="Rhea" id="RHEA-COMP:9859"/>
        <dbReference type="Rhea" id="RHEA-COMP:14280"/>
        <dbReference type="ChEBI" id="CHEBI:16838"/>
        <dbReference type="ChEBI" id="CHEBI:30616"/>
        <dbReference type="ChEBI" id="CHEBI:456216"/>
        <dbReference type="EC" id="2.7.4.1"/>
    </reaction>
</comment>
<keyword evidence="1 6" id="KW-0597">Phosphoprotein</keyword>
<name>A0A1Y4LYG5_9FIRM</name>